<sequence length="99" mass="10644">MGRPEAAGYYAEHAAGRDPFGWIKGHPLLTPEAMARYPFDHAGQGETSFMLALCPETVEMAEAADGPWYTRSAEDASAELGEAGVALVLDHLRRVLRGG</sequence>
<accession>A0A017HNB5</accession>
<organism evidence="1 2">
    <name type="scientific">Rubellimicrobium mesophilum DSM 19309</name>
    <dbReference type="NCBI Taxonomy" id="442562"/>
    <lineage>
        <taxon>Bacteria</taxon>
        <taxon>Pseudomonadati</taxon>
        <taxon>Pseudomonadota</taxon>
        <taxon>Alphaproteobacteria</taxon>
        <taxon>Rhodobacterales</taxon>
        <taxon>Roseobacteraceae</taxon>
        <taxon>Rubellimicrobium</taxon>
    </lineage>
</organism>
<dbReference type="AlphaFoldDB" id="A0A017HNB5"/>
<dbReference type="Proteomes" id="UP000019666">
    <property type="component" value="Unassembled WGS sequence"/>
</dbReference>
<protein>
    <recommendedName>
        <fullName evidence="3">Creatininase family protein</fullName>
    </recommendedName>
</protein>
<comment type="caution">
    <text evidence="1">The sequence shown here is derived from an EMBL/GenBank/DDBJ whole genome shotgun (WGS) entry which is preliminary data.</text>
</comment>
<reference evidence="1 2" key="1">
    <citation type="submission" date="2013-02" db="EMBL/GenBank/DDBJ databases">
        <authorList>
            <person name="Fiebig A."/>
            <person name="Goeker M."/>
            <person name="Klenk H.-P.P."/>
        </authorList>
    </citation>
    <scope>NUCLEOTIDE SEQUENCE [LARGE SCALE GENOMIC DNA]</scope>
    <source>
        <strain evidence="1 2">DSM 19309</strain>
    </source>
</reference>
<dbReference type="RefSeq" id="WP_211262810.1">
    <property type="nucleotide sequence ID" value="NZ_KK088560.1"/>
</dbReference>
<dbReference type="STRING" id="442562.Rumeso_02720"/>
<evidence type="ECO:0000313" key="2">
    <source>
        <dbReference type="Proteomes" id="UP000019666"/>
    </source>
</evidence>
<dbReference type="SUPFAM" id="SSF102215">
    <property type="entry name" value="Creatininase"/>
    <property type="match status" value="1"/>
</dbReference>
<keyword evidence="2" id="KW-1185">Reference proteome</keyword>
<dbReference type="EMBL" id="AOSK01000068">
    <property type="protein sequence ID" value="EYD75633.1"/>
    <property type="molecule type" value="Genomic_DNA"/>
</dbReference>
<dbReference type="Gene3D" id="3.40.50.10310">
    <property type="entry name" value="Creatininase"/>
    <property type="match status" value="1"/>
</dbReference>
<evidence type="ECO:0008006" key="3">
    <source>
        <dbReference type="Google" id="ProtNLM"/>
    </source>
</evidence>
<dbReference type="InterPro" id="IPR024087">
    <property type="entry name" value="Creatininase-like_sf"/>
</dbReference>
<name>A0A017HNB5_9RHOB</name>
<proteinExistence type="predicted"/>
<gene>
    <name evidence="1" type="ORF">Rumeso_02720</name>
</gene>
<evidence type="ECO:0000313" key="1">
    <source>
        <dbReference type="EMBL" id="EYD75633.1"/>
    </source>
</evidence>
<dbReference type="HOGENOM" id="CLU_2318389_0_0_5"/>